<proteinExistence type="inferred from homology"/>
<dbReference type="PANTHER" id="PTHR21299">
    <property type="entry name" value="CYTIDYLATE KINASE/PANTOATE-BETA-ALANINE LIGASE"/>
    <property type="match status" value="1"/>
</dbReference>
<dbReference type="Pfam" id="PF02224">
    <property type="entry name" value="Cytidylate_kin"/>
    <property type="match status" value="1"/>
</dbReference>
<evidence type="ECO:0000256" key="1">
    <source>
        <dbReference type="ARBA" id="ARBA00009427"/>
    </source>
</evidence>
<evidence type="ECO:0000256" key="4">
    <source>
        <dbReference type="ARBA" id="ARBA00022741"/>
    </source>
</evidence>
<dbReference type="NCBIfam" id="TIGR00017">
    <property type="entry name" value="cmk"/>
    <property type="match status" value="1"/>
</dbReference>
<keyword evidence="6" id="KW-0067">ATP-binding</keyword>
<organism evidence="10">
    <name type="scientific">bioreactor metagenome</name>
    <dbReference type="NCBI Taxonomy" id="1076179"/>
    <lineage>
        <taxon>unclassified sequences</taxon>
        <taxon>metagenomes</taxon>
        <taxon>ecological metagenomes</taxon>
    </lineage>
</organism>
<evidence type="ECO:0000256" key="7">
    <source>
        <dbReference type="ARBA" id="ARBA00047615"/>
    </source>
</evidence>
<evidence type="ECO:0000256" key="2">
    <source>
        <dbReference type="ARBA" id="ARBA00012906"/>
    </source>
</evidence>
<dbReference type="HAMAP" id="MF_00238">
    <property type="entry name" value="Cytidyl_kinase_type1"/>
    <property type="match status" value="1"/>
</dbReference>
<evidence type="ECO:0000259" key="9">
    <source>
        <dbReference type="Pfam" id="PF02224"/>
    </source>
</evidence>
<comment type="caution">
    <text evidence="10">The sequence shown here is derived from an EMBL/GenBank/DDBJ whole genome shotgun (WGS) entry which is preliminary data.</text>
</comment>
<evidence type="ECO:0000256" key="5">
    <source>
        <dbReference type="ARBA" id="ARBA00022777"/>
    </source>
</evidence>
<dbReference type="EC" id="2.7.4.25" evidence="2"/>
<evidence type="ECO:0000256" key="6">
    <source>
        <dbReference type="ARBA" id="ARBA00022840"/>
    </source>
</evidence>
<dbReference type="GO" id="GO:0036431">
    <property type="term" value="F:dCMP kinase activity"/>
    <property type="evidence" value="ECO:0007669"/>
    <property type="project" value="InterPro"/>
</dbReference>
<name>A0A644T0J0_9ZZZZ</name>
<comment type="catalytic activity">
    <reaction evidence="7">
        <text>dCMP + ATP = dCDP + ADP</text>
        <dbReference type="Rhea" id="RHEA:25094"/>
        <dbReference type="ChEBI" id="CHEBI:30616"/>
        <dbReference type="ChEBI" id="CHEBI:57566"/>
        <dbReference type="ChEBI" id="CHEBI:58593"/>
        <dbReference type="ChEBI" id="CHEBI:456216"/>
        <dbReference type="EC" id="2.7.4.25"/>
    </reaction>
</comment>
<dbReference type="AlphaFoldDB" id="A0A644T0J0"/>
<dbReference type="InterPro" id="IPR011994">
    <property type="entry name" value="Cytidylate_kinase_dom"/>
</dbReference>
<dbReference type="InterPro" id="IPR027417">
    <property type="entry name" value="P-loop_NTPase"/>
</dbReference>
<dbReference type="GO" id="GO:0005829">
    <property type="term" value="C:cytosol"/>
    <property type="evidence" value="ECO:0007669"/>
    <property type="project" value="TreeGrafter"/>
</dbReference>
<dbReference type="EMBL" id="VSSQ01000012">
    <property type="protein sequence ID" value="MPL60319.1"/>
    <property type="molecule type" value="Genomic_DNA"/>
</dbReference>
<dbReference type="Gene3D" id="3.40.50.300">
    <property type="entry name" value="P-loop containing nucleotide triphosphate hydrolases"/>
    <property type="match status" value="1"/>
</dbReference>
<keyword evidence="4" id="KW-0547">Nucleotide-binding</keyword>
<keyword evidence="5 10" id="KW-0418">Kinase</keyword>
<gene>
    <name evidence="10" type="primary">cmk_2</name>
    <name evidence="10" type="ORF">SDC9_05877</name>
</gene>
<dbReference type="GO" id="GO:0036430">
    <property type="term" value="F:CMP kinase activity"/>
    <property type="evidence" value="ECO:0007669"/>
    <property type="project" value="RHEA"/>
</dbReference>
<reference evidence="10" key="1">
    <citation type="submission" date="2019-08" db="EMBL/GenBank/DDBJ databases">
        <authorList>
            <person name="Kucharzyk K."/>
            <person name="Murdoch R.W."/>
            <person name="Higgins S."/>
            <person name="Loffler F."/>
        </authorList>
    </citation>
    <scope>NUCLEOTIDE SEQUENCE</scope>
</reference>
<dbReference type="PANTHER" id="PTHR21299:SF2">
    <property type="entry name" value="CYTIDYLATE KINASE"/>
    <property type="match status" value="1"/>
</dbReference>
<dbReference type="InterPro" id="IPR003136">
    <property type="entry name" value="Cytidylate_kin"/>
</dbReference>
<dbReference type="CDD" id="cd02020">
    <property type="entry name" value="CMPK"/>
    <property type="match status" value="1"/>
</dbReference>
<comment type="catalytic activity">
    <reaction evidence="8">
        <text>CMP + ATP = CDP + ADP</text>
        <dbReference type="Rhea" id="RHEA:11600"/>
        <dbReference type="ChEBI" id="CHEBI:30616"/>
        <dbReference type="ChEBI" id="CHEBI:58069"/>
        <dbReference type="ChEBI" id="CHEBI:60377"/>
        <dbReference type="ChEBI" id="CHEBI:456216"/>
        <dbReference type="EC" id="2.7.4.25"/>
    </reaction>
</comment>
<accession>A0A644T0J0</accession>
<dbReference type="GO" id="GO:0005524">
    <property type="term" value="F:ATP binding"/>
    <property type="evidence" value="ECO:0007669"/>
    <property type="project" value="UniProtKB-KW"/>
</dbReference>
<dbReference type="SUPFAM" id="SSF52540">
    <property type="entry name" value="P-loop containing nucleoside triphosphate hydrolases"/>
    <property type="match status" value="1"/>
</dbReference>
<evidence type="ECO:0000313" key="10">
    <source>
        <dbReference type="EMBL" id="MPL60319.1"/>
    </source>
</evidence>
<sequence>MKKLTIAIDGPAGAGKSTVAQIAARCLKYTYIDTGAMYRAVTWLAMTRKISPQNSQALTDEVCKVDLKLELVEDKTMVYVDGIDVTEQIRTPEVSRKVAEIAQIPEIREVLILKQREMARLGGVVMDGRDISSCVLPDADVKIFLTASIEERAKRRWQELISTGVNVSLKNITHDIASRDKKDYEREIAPLKQVPDAMLIDTTGLTIEDTVQRILDACKERSGVV</sequence>
<comment type="similarity">
    <text evidence="1">Belongs to the cytidylate kinase family. Type 1 subfamily.</text>
</comment>
<evidence type="ECO:0000256" key="8">
    <source>
        <dbReference type="ARBA" id="ARBA00048478"/>
    </source>
</evidence>
<protein>
    <recommendedName>
        <fullName evidence="2">(d)CMP kinase</fullName>
        <ecNumber evidence="2">2.7.4.25</ecNumber>
    </recommendedName>
</protein>
<evidence type="ECO:0000256" key="3">
    <source>
        <dbReference type="ARBA" id="ARBA00022679"/>
    </source>
</evidence>
<dbReference type="GO" id="GO:0015949">
    <property type="term" value="P:nucleobase-containing small molecule interconversion"/>
    <property type="evidence" value="ECO:0007669"/>
    <property type="project" value="TreeGrafter"/>
</dbReference>
<feature type="domain" description="Cytidylate kinase" evidence="9">
    <location>
        <begin position="6"/>
        <end position="219"/>
    </location>
</feature>
<keyword evidence="3 10" id="KW-0808">Transferase</keyword>